<dbReference type="Pfam" id="PF07631">
    <property type="entry name" value="PSD4"/>
    <property type="match status" value="1"/>
</dbReference>
<feature type="domain" description="DUF1592" evidence="3">
    <location>
        <begin position="152"/>
        <end position="286"/>
    </location>
</feature>
<evidence type="ECO:0008006" key="7">
    <source>
        <dbReference type="Google" id="ProtNLM"/>
    </source>
</evidence>
<feature type="domain" description="DUF1595" evidence="4">
    <location>
        <begin position="74"/>
        <end position="134"/>
    </location>
</feature>
<comment type="caution">
    <text evidence="5">The sequence shown here is derived from an EMBL/GenBank/DDBJ whole genome shotgun (WGS) entry which is preliminary data.</text>
</comment>
<feature type="non-terminal residue" evidence="5">
    <location>
        <position position="1"/>
    </location>
</feature>
<dbReference type="EMBL" id="JEMB01002375">
    <property type="protein sequence ID" value="KYF81581.1"/>
    <property type="molecule type" value="Genomic_DNA"/>
</dbReference>
<proteinExistence type="predicted"/>
<evidence type="ECO:0000313" key="5">
    <source>
        <dbReference type="EMBL" id="KYF81581.1"/>
    </source>
</evidence>
<dbReference type="Pfam" id="PF07627">
    <property type="entry name" value="PSCyt3"/>
    <property type="match status" value="1"/>
</dbReference>
<dbReference type="InterPro" id="IPR011478">
    <property type="entry name" value="DUF1585"/>
</dbReference>
<feature type="domain" description="DUF1585" evidence="1">
    <location>
        <begin position="438"/>
        <end position="508"/>
    </location>
</feature>
<feature type="domain" description="DUF1588" evidence="2">
    <location>
        <begin position="305"/>
        <end position="410"/>
    </location>
</feature>
<evidence type="ECO:0000259" key="4">
    <source>
        <dbReference type="Pfam" id="PF07637"/>
    </source>
</evidence>
<dbReference type="Pfam" id="PF07637">
    <property type="entry name" value="PSD5"/>
    <property type="match status" value="1"/>
</dbReference>
<name>A0A150RN55_SORCE</name>
<evidence type="ECO:0000259" key="2">
    <source>
        <dbReference type="Pfam" id="PF07627"/>
    </source>
</evidence>
<dbReference type="InterPro" id="IPR013042">
    <property type="entry name" value="DUF1592"/>
</dbReference>
<sequence>GMRRMTPEQFTSSMRDLFGDPALELDLDRDAGEVTSLLAVDKLNAAAEAIVARRASWGASVFPCDTRGAEDEACVDRFVRTFGRRAFRHTLDEAEVAMLKRQYAEARKEQSFEDALLVVLRTMIQSPSVYYFVELGREGDGGEALASGVRPLTGWERAARLSYFLWNTTPDDALLDAAESSALDSAEGVRAQAERLLSDDRARATARRFFADWLELDGTNKHASIESAPKSPDVYPEDSPALRAAMRTEIEALAERVLFEGDGRFETLLTTTEAYVNGPLAALYGVEGPADEGTFSWVSLPGDQRAGIFTRAAFLSVFGSIEVKSPIRRGAYILEQVLCRPLGPPPPNASDVPVKGGAVEENGALVRRTVREDVQAKTSSGNCASCHAAINPIGFAFERYDALGRWQAQERGEDATGPYALDIDARGSLPAVGPDREGVEVDGGVAMSAALAASAAARGCLTKRFFQTALRRVPIDQDLASVEAATPTPESGGSMRDLLLALTTSNAFLHLRRAGE</sequence>
<reference evidence="5 6" key="1">
    <citation type="submission" date="2014-02" db="EMBL/GenBank/DDBJ databases">
        <title>The small core and large imbalanced accessory genome model reveals a collaborative survival strategy of Sorangium cellulosum strains in nature.</title>
        <authorList>
            <person name="Han K."/>
            <person name="Peng R."/>
            <person name="Blom J."/>
            <person name="Li Y.-Z."/>
        </authorList>
    </citation>
    <scope>NUCLEOTIDE SEQUENCE [LARGE SCALE GENOMIC DNA]</scope>
    <source>
        <strain evidence="5 6">So0011-07</strain>
    </source>
</reference>
<dbReference type="InterPro" id="IPR013039">
    <property type="entry name" value="DUF1588"/>
</dbReference>
<accession>A0A150RN55</accession>
<organism evidence="5 6">
    <name type="scientific">Sorangium cellulosum</name>
    <name type="common">Polyangium cellulosum</name>
    <dbReference type="NCBI Taxonomy" id="56"/>
    <lineage>
        <taxon>Bacteria</taxon>
        <taxon>Pseudomonadati</taxon>
        <taxon>Myxococcota</taxon>
        <taxon>Polyangia</taxon>
        <taxon>Polyangiales</taxon>
        <taxon>Polyangiaceae</taxon>
        <taxon>Sorangium</taxon>
    </lineage>
</organism>
<dbReference type="InterPro" id="IPR013043">
    <property type="entry name" value="DUF1595"/>
</dbReference>
<dbReference type="Pfam" id="PF07624">
    <property type="entry name" value="PSD2"/>
    <property type="match status" value="1"/>
</dbReference>
<protein>
    <recommendedName>
        <fullName evidence="7">DUF1592 domain-containing protein</fullName>
    </recommendedName>
</protein>
<evidence type="ECO:0000259" key="1">
    <source>
        <dbReference type="Pfam" id="PF07624"/>
    </source>
</evidence>
<dbReference type="Proteomes" id="UP000075635">
    <property type="component" value="Unassembled WGS sequence"/>
</dbReference>
<gene>
    <name evidence="5" type="ORF">BE17_50460</name>
</gene>
<dbReference type="AlphaFoldDB" id="A0A150RN55"/>
<evidence type="ECO:0000259" key="3">
    <source>
        <dbReference type="Pfam" id="PF07631"/>
    </source>
</evidence>
<evidence type="ECO:0000313" key="6">
    <source>
        <dbReference type="Proteomes" id="UP000075635"/>
    </source>
</evidence>